<dbReference type="EMBL" id="CP080095">
    <property type="protein sequence ID" value="QYD70080.1"/>
    <property type="molecule type" value="Genomic_DNA"/>
</dbReference>
<protein>
    <submittedName>
        <fullName evidence="1">DUF2971 domain-containing protein</fullName>
    </submittedName>
</protein>
<gene>
    <name evidence="1" type="ORF">KZJ38_07145</name>
</gene>
<reference evidence="1 2" key="1">
    <citation type="submission" date="2021-07" db="EMBL/GenBank/DDBJ databases">
        <title>Paraburkholderia edwinii protects Aspergillus sp. from phenazines by acting as a toxin sponge.</title>
        <authorList>
            <person name="Dahlstrom K.M."/>
            <person name="Newman D.K."/>
        </authorList>
    </citation>
    <scope>NUCLEOTIDE SEQUENCE [LARGE SCALE GENOMIC DNA]</scope>
    <source>
        <strain evidence="1 2">Pe01</strain>
    </source>
</reference>
<proteinExistence type="predicted"/>
<evidence type="ECO:0000313" key="1">
    <source>
        <dbReference type="EMBL" id="QYD70080.1"/>
    </source>
</evidence>
<evidence type="ECO:0000313" key="2">
    <source>
        <dbReference type="Proteomes" id="UP000826462"/>
    </source>
</evidence>
<organism evidence="1 2">
    <name type="scientific">Paraburkholderia edwinii</name>
    <dbReference type="NCBI Taxonomy" id="2861782"/>
    <lineage>
        <taxon>Bacteria</taxon>
        <taxon>Pseudomonadati</taxon>
        <taxon>Pseudomonadota</taxon>
        <taxon>Betaproteobacteria</taxon>
        <taxon>Burkholderiales</taxon>
        <taxon>Burkholderiaceae</taxon>
        <taxon>Paraburkholderia</taxon>
    </lineage>
</organism>
<keyword evidence="2" id="KW-1185">Reference proteome</keyword>
<accession>A0ABX8UM68</accession>
<dbReference type="RefSeq" id="WP_219799407.1">
    <property type="nucleotide sequence ID" value="NZ_CP080095.1"/>
</dbReference>
<dbReference type="Pfam" id="PF11185">
    <property type="entry name" value="DUF2971"/>
    <property type="match status" value="1"/>
</dbReference>
<sequence length="484" mass="56172">MTEHFYRYRSTKAILSDFRELENQEIFFSETEKLNDPMEGFKDLFWVGDIIVWKNLLRHYILCLLQSATYCFVAGDKFDPGAINNIVFWVPNTLPDAPIRDIYKNVSNKFLGEPITKKFLSFVSNKDAPIRRNELTSYLRSLHGFAVEIAIKEFRIRGLFPFQSNIKKSWKNDSLTRNFLKMMKGVSDVGNSKHPSENVAETIFSISEATLAQAALINEYNTPDREKKAPFMFWASKFPAAYVAALDRLVHRDWYVACFTKTAKNHSMWSTYADGHRGVCLMFKAEINSNGHQALTLERIVGAHGSKNGPTGYSKGNVLHEFQAVQYTGNYPAIDFFRSLGSISQQHMNDFWYKGDDGSFSKCKDAVYADAESWRNGYWQTFNESALYKTPEWAHEEEYRLIVHSGFDLKESGSRRLKYRFEDLTGIVFGARTEMKDKLEIMRIIDEKCAITKRENFRFYEIRYLHTESKFQLCSLDLIKIRHA</sequence>
<dbReference type="Proteomes" id="UP000826462">
    <property type="component" value="Chromosome 1"/>
</dbReference>
<dbReference type="InterPro" id="IPR021352">
    <property type="entry name" value="DUF2971"/>
</dbReference>
<name>A0ABX8UM68_9BURK</name>